<name>A0A0A9DVZ2_ARUDO</name>
<evidence type="ECO:0000313" key="2">
    <source>
        <dbReference type="EMBL" id="JAD89830.1"/>
    </source>
</evidence>
<accession>A0A0A9DVZ2</accession>
<sequence length="69" mass="8029">MPPLPSLPVEAKQPRSSIPRSSSCSPPPHPLSRAMCRDRARLPQPRQQRRAQPRLPRRRWPCSSERLRQ</sequence>
<organism evidence="2">
    <name type="scientific">Arundo donax</name>
    <name type="common">Giant reed</name>
    <name type="synonym">Donax arundinaceus</name>
    <dbReference type="NCBI Taxonomy" id="35708"/>
    <lineage>
        <taxon>Eukaryota</taxon>
        <taxon>Viridiplantae</taxon>
        <taxon>Streptophyta</taxon>
        <taxon>Embryophyta</taxon>
        <taxon>Tracheophyta</taxon>
        <taxon>Spermatophyta</taxon>
        <taxon>Magnoliopsida</taxon>
        <taxon>Liliopsida</taxon>
        <taxon>Poales</taxon>
        <taxon>Poaceae</taxon>
        <taxon>PACMAD clade</taxon>
        <taxon>Arundinoideae</taxon>
        <taxon>Arundineae</taxon>
        <taxon>Arundo</taxon>
    </lineage>
</organism>
<reference evidence="2" key="2">
    <citation type="journal article" date="2015" name="Data Brief">
        <title>Shoot transcriptome of the giant reed, Arundo donax.</title>
        <authorList>
            <person name="Barrero R.A."/>
            <person name="Guerrero F.D."/>
            <person name="Moolhuijzen P."/>
            <person name="Goolsby J.A."/>
            <person name="Tidwell J."/>
            <person name="Bellgard S.E."/>
            <person name="Bellgard M.I."/>
        </authorList>
    </citation>
    <scope>NUCLEOTIDE SEQUENCE</scope>
    <source>
        <tissue evidence="2">Shoot tissue taken approximately 20 cm above the soil surface</tissue>
    </source>
</reference>
<reference evidence="2" key="1">
    <citation type="submission" date="2014-09" db="EMBL/GenBank/DDBJ databases">
        <authorList>
            <person name="Magalhaes I.L.F."/>
            <person name="Oliveira U."/>
            <person name="Santos F.R."/>
            <person name="Vidigal T.H.D.A."/>
            <person name="Brescovit A.D."/>
            <person name="Santos A.J."/>
        </authorList>
    </citation>
    <scope>NUCLEOTIDE SEQUENCE</scope>
    <source>
        <tissue evidence="2">Shoot tissue taken approximately 20 cm above the soil surface</tissue>
    </source>
</reference>
<proteinExistence type="predicted"/>
<feature type="compositionally biased region" description="Low complexity" evidence="1">
    <location>
        <begin position="14"/>
        <end position="24"/>
    </location>
</feature>
<protein>
    <submittedName>
        <fullName evidence="2">Uncharacterized protein</fullName>
    </submittedName>
</protein>
<feature type="region of interest" description="Disordered" evidence="1">
    <location>
        <begin position="1"/>
        <end position="69"/>
    </location>
</feature>
<evidence type="ECO:0000256" key="1">
    <source>
        <dbReference type="SAM" id="MobiDB-lite"/>
    </source>
</evidence>
<dbReference type="AlphaFoldDB" id="A0A0A9DVZ2"/>
<dbReference type="EMBL" id="GBRH01208065">
    <property type="protein sequence ID" value="JAD89830.1"/>
    <property type="molecule type" value="Transcribed_RNA"/>
</dbReference>
<feature type="compositionally biased region" description="Basic residues" evidence="1">
    <location>
        <begin position="47"/>
        <end position="60"/>
    </location>
</feature>